<reference evidence="3" key="1">
    <citation type="journal article" date="2014" name="Front. Microbiol.">
        <title>High frequency of phylogenetically diverse reductive dehalogenase-homologous genes in deep subseafloor sedimentary metagenomes.</title>
        <authorList>
            <person name="Kawai M."/>
            <person name="Futagami T."/>
            <person name="Toyoda A."/>
            <person name="Takaki Y."/>
            <person name="Nishi S."/>
            <person name="Hori S."/>
            <person name="Arai W."/>
            <person name="Tsubouchi T."/>
            <person name="Morono Y."/>
            <person name="Uchiyama I."/>
            <person name="Ito T."/>
            <person name="Fujiyama A."/>
            <person name="Inagaki F."/>
            <person name="Takami H."/>
        </authorList>
    </citation>
    <scope>NUCLEOTIDE SEQUENCE</scope>
    <source>
        <strain evidence="3">Expedition CK06-06</strain>
    </source>
</reference>
<comment type="caution">
    <text evidence="3">The sequence shown here is derived from an EMBL/GenBank/DDBJ whole genome shotgun (WGS) entry which is preliminary data.</text>
</comment>
<sequence length="174" mass="19585">KKVIIGMEGDLTCVTAMIILSKLAESPSMFTETFTFDKTDNSILFGHAGVHNPELANSEDPLRITPDYEYRNFSKFSGAWMEFSAKPGAVTLLQLISHRDGIKMLMGKGQALKTKKRIVGYPHIQIRLNISVDNFFGQIVQVGVSQHWAIVYGDLQRQLEILGRFLKIDTIVIR</sequence>
<dbReference type="GO" id="GO:0016853">
    <property type="term" value="F:isomerase activity"/>
    <property type="evidence" value="ECO:0007669"/>
    <property type="project" value="UniProtKB-KW"/>
</dbReference>
<organism evidence="3">
    <name type="scientific">marine sediment metagenome</name>
    <dbReference type="NCBI Taxonomy" id="412755"/>
    <lineage>
        <taxon>unclassified sequences</taxon>
        <taxon>metagenomes</taxon>
        <taxon>ecological metagenomes</taxon>
    </lineage>
</organism>
<evidence type="ECO:0000256" key="1">
    <source>
        <dbReference type="ARBA" id="ARBA00023235"/>
    </source>
</evidence>
<evidence type="ECO:0000313" key="3">
    <source>
        <dbReference type="EMBL" id="GAI75299.1"/>
    </source>
</evidence>
<keyword evidence="2" id="KW-0119">Carbohydrate metabolism</keyword>
<dbReference type="EMBL" id="BARW01011671">
    <property type="protein sequence ID" value="GAI75299.1"/>
    <property type="molecule type" value="Genomic_DNA"/>
</dbReference>
<name>X1T5I4_9ZZZZ</name>
<evidence type="ECO:0000256" key="2">
    <source>
        <dbReference type="ARBA" id="ARBA00023277"/>
    </source>
</evidence>
<dbReference type="AlphaFoldDB" id="X1T5I4"/>
<feature type="non-terminal residue" evidence="3">
    <location>
        <position position="1"/>
    </location>
</feature>
<protein>
    <recommendedName>
        <fullName evidence="4">L-fucose isomerase C-terminal domain-containing protein</fullName>
    </recommendedName>
</protein>
<dbReference type="SUPFAM" id="SSF50443">
    <property type="entry name" value="FucI/AraA C-terminal domain-like"/>
    <property type="match status" value="1"/>
</dbReference>
<gene>
    <name evidence="3" type="ORF">S12H4_22395</name>
</gene>
<keyword evidence="1" id="KW-0413">Isomerase</keyword>
<dbReference type="InterPro" id="IPR004216">
    <property type="entry name" value="Fuc/Ara_isomerase_C"/>
</dbReference>
<accession>X1T5I4</accession>
<evidence type="ECO:0008006" key="4">
    <source>
        <dbReference type="Google" id="ProtNLM"/>
    </source>
</evidence>
<proteinExistence type="predicted"/>